<accession>A0A017HN58</accession>
<dbReference type="EMBL" id="AOSK01000065">
    <property type="protein sequence ID" value="EYD75816.1"/>
    <property type="molecule type" value="Genomic_DNA"/>
</dbReference>
<dbReference type="STRING" id="442562.Rumeso_02598"/>
<dbReference type="Proteomes" id="UP000019666">
    <property type="component" value="Unassembled WGS sequence"/>
</dbReference>
<gene>
    <name evidence="2" type="ORF">Rumeso_02598</name>
</gene>
<comment type="caution">
    <text evidence="2">The sequence shown here is derived from an EMBL/GenBank/DDBJ whole genome shotgun (WGS) entry which is preliminary data.</text>
</comment>
<name>A0A017HN58_9RHOB</name>
<proteinExistence type="predicted"/>
<keyword evidence="3" id="KW-1185">Reference proteome</keyword>
<dbReference type="HOGENOM" id="CLU_2938938_0_0_5"/>
<organism evidence="2 3">
    <name type="scientific">Rubellimicrobium mesophilum DSM 19309</name>
    <dbReference type="NCBI Taxonomy" id="442562"/>
    <lineage>
        <taxon>Bacteria</taxon>
        <taxon>Pseudomonadati</taxon>
        <taxon>Pseudomonadota</taxon>
        <taxon>Alphaproteobacteria</taxon>
        <taxon>Rhodobacterales</taxon>
        <taxon>Roseobacteraceae</taxon>
        <taxon>Rubellimicrobium</taxon>
    </lineage>
</organism>
<protein>
    <submittedName>
        <fullName evidence="2">Uncharacterized protein</fullName>
    </submittedName>
</protein>
<reference evidence="2 3" key="1">
    <citation type="submission" date="2013-02" db="EMBL/GenBank/DDBJ databases">
        <authorList>
            <person name="Fiebig A."/>
            <person name="Goeker M."/>
            <person name="Klenk H.-P.P."/>
        </authorList>
    </citation>
    <scope>NUCLEOTIDE SEQUENCE [LARGE SCALE GENOMIC DNA]</scope>
    <source>
        <strain evidence="2 3">DSM 19309</strain>
    </source>
</reference>
<sequence length="60" mass="6539">MGRAALRPAPTWNEERGTPGPYGPGVRIRLDRDSSLIAGPGSWHRHGTLEGCLVPGLHRR</sequence>
<feature type="region of interest" description="Disordered" evidence="1">
    <location>
        <begin position="1"/>
        <end position="25"/>
    </location>
</feature>
<evidence type="ECO:0000313" key="3">
    <source>
        <dbReference type="Proteomes" id="UP000019666"/>
    </source>
</evidence>
<evidence type="ECO:0000256" key="1">
    <source>
        <dbReference type="SAM" id="MobiDB-lite"/>
    </source>
</evidence>
<evidence type="ECO:0000313" key="2">
    <source>
        <dbReference type="EMBL" id="EYD75816.1"/>
    </source>
</evidence>
<dbReference type="AlphaFoldDB" id="A0A017HN58"/>